<protein>
    <recommendedName>
        <fullName evidence="3">YfhE family protein</fullName>
    </recommendedName>
</protein>
<dbReference type="RefSeq" id="WP_016837748.1">
    <property type="nucleotide sequence ID" value="NZ_JAAXPW010000011.1"/>
</dbReference>
<proteinExistence type="predicted"/>
<dbReference type="EMBL" id="JACHGZ010000010">
    <property type="protein sequence ID" value="MBB5148780.1"/>
    <property type="molecule type" value="Genomic_DNA"/>
</dbReference>
<sequence length="44" mass="5316">MKKPIHEKLSEKNNKLTKAQEVHYKKDFKQAKETEKNINNKMNM</sequence>
<name>A0A840PSA1_URETH</name>
<dbReference type="AlphaFoldDB" id="A0A840PSA1"/>
<dbReference type="Proteomes" id="UP000557217">
    <property type="component" value="Unassembled WGS sequence"/>
</dbReference>
<keyword evidence="2" id="KW-1185">Reference proteome</keyword>
<organism evidence="1 2">
    <name type="scientific">Ureibacillus thermosphaericus</name>
    <dbReference type="NCBI Taxonomy" id="51173"/>
    <lineage>
        <taxon>Bacteria</taxon>
        <taxon>Bacillati</taxon>
        <taxon>Bacillota</taxon>
        <taxon>Bacilli</taxon>
        <taxon>Bacillales</taxon>
        <taxon>Caryophanaceae</taxon>
        <taxon>Ureibacillus</taxon>
    </lineage>
</organism>
<reference evidence="1 2" key="1">
    <citation type="submission" date="2020-08" db="EMBL/GenBank/DDBJ databases">
        <title>Genomic Encyclopedia of Type Strains, Phase IV (KMG-IV): sequencing the most valuable type-strain genomes for metagenomic binning, comparative biology and taxonomic classification.</title>
        <authorList>
            <person name="Goeker M."/>
        </authorList>
    </citation>
    <scope>NUCLEOTIDE SEQUENCE [LARGE SCALE GENOMIC DNA]</scope>
    <source>
        <strain evidence="1 2">DSM 10633</strain>
    </source>
</reference>
<dbReference type="Pfam" id="PF14152">
    <property type="entry name" value="YfhE"/>
    <property type="match status" value="1"/>
</dbReference>
<accession>A0A840PSA1</accession>
<evidence type="ECO:0000313" key="2">
    <source>
        <dbReference type="Proteomes" id="UP000557217"/>
    </source>
</evidence>
<dbReference type="InterPro" id="IPR025437">
    <property type="entry name" value="YfhE-like"/>
</dbReference>
<evidence type="ECO:0000313" key="1">
    <source>
        <dbReference type="EMBL" id="MBB5148780.1"/>
    </source>
</evidence>
<comment type="caution">
    <text evidence="1">The sequence shown here is derived from an EMBL/GenBank/DDBJ whole genome shotgun (WGS) entry which is preliminary data.</text>
</comment>
<evidence type="ECO:0008006" key="3">
    <source>
        <dbReference type="Google" id="ProtNLM"/>
    </source>
</evidence>
<gene>
    <name evidence="1" type="ORF">HNR36_001166</name>
</gene>